<organism evidence="2 3">
    <name type="scientific">Pseudokineococcus lusitanus</name>
    <dbReference type="NCBI Taxonomy" id="763993"/>
    <lineage>
        <taxon>Bacteria</taxon>
        <taxon>Bacillati</taxon>
        <taxon>Actinomycetota</taxon>
        <taxon>Actinomycetes</taxon>
        <taxon>Kineosporiales</taxon>
        <taxon>Kineosporiaceae</taxon>
        <taxon>Pseudokineococcus</taxon>
    </lineage>
</organism>
<proteinExistence type="predicted"/>
<dbReference type="RefSeq" id="WP_199719844.1">
    <property type="nucleotide sequence ID" value="NZ_RJKN01000001.1"/>
</dbReference>
<evidence type="ECO:0000256" key="1">
    <source>
        <dbReference type="SAM" id="MobiDB-lite"/>
    </source>
</evidence>
<dbReference type="Proteomes" id="UP000276232">
    <property type="component" value="Unassembled WGS sequence"/>
</dbReference>
<sequence length="121" mass="13463">MGWWSRVLGRATAGAEGGATAEPSRAQKGESSAHLTDFARTRVGVEAYLEPATHDTGLTLLLIATDGEWTRRRVPDAATARRFAQDLAMPFYDVNFTGYPQRMRDWNAKKRAAEKAARRRP</sequence>
<evidence type="ECO:0000313" key="3">
    <source>
        <dbReference type="Proteomes" id="UP000276232"/>
    </source>
</evidence>
<feature type="region of interest" description="Disordered" evidence="1">
    <location>
        <begin position="14"/>
        <end position="33"/>
    </location>
</feature>
<dbReference type="EMBL" id="RJKN01000001">
    <property type="protein sequence ID" value="ROP45731.1"/>
    <property type="molecule type" value="Genomic_DNA"/>
</dbReference>
<dbReference type="InParanoid" id="A0A3N1HT90"/>
<accession>A0A3N1HT90</accession>
<dbReference type="AlphaFoldDB" id="A0A3N1HT90"/>
<comment type="caution">
    <text evidence="2">The sequence shown here is derived from an EMBL/GenBank/DDBJ whole genome shotgun (WGS) entry which is preliminary data.</text>
</comment>
<evidence type="ECO:0000313" key="2">
    <source>
        <dbReference type="EMBL" id="ROP45731.1"/>
    </source>
</evidence>
<gene>
    <name evidence="2" type="ORF">EDC03_0336</name>
</gene>
<reference evidence="2 3" key="1">
    <citation type="journal article" date="2015" name="Stand. Genomic Sci.">
        <title>Genomic Encyclopedia of Bacterial and Archaeal Type Strains, Phase III: the genomes of soil and plant-associated and newly described type strains.</title>
        <authorList>
            <person name="Whitman W.B."/>
            <person name="Woyke T."/>
            <person name="Klenk H.P."/>
            <person name="Zhou Y."/>
            <person name="Lilburn T.G."/>
            <person name="Beck B.J."/>
            <person name="De Vos P."/>
            <person name="Vandamme P."/>
            <person name="Eisen J.A."/>
            <person name="Garrity G."/>
            <person name="Hugenholtz P."/>
            <person name="Kyrpides N.C."/>
        </authorList>
    </citation>
    <scope>NUCLEOTIDE SEQUENCE [LARGE SCALE GENOMIC DNA]</scope>
    <source>
        <strain evidence="2 3">CECT 7306</strain>
    </source>
</reference>
<keyword evidence="3" id="KW-1185">Reference proteome</keyword>
<protein>
    <submittedName>
        <fullName evidence="2">Uncharacterized protein</fullName>
    </submittedName>
</protein>
<name>A0A3N1HT90_9ACTN</name>